<dbReference type="InterPro" id="IPR011991">
    <property type="entry name" value="ArsR-like_HTH"/>
</dbReference>
<sequence length="285" mass="31852">MPNEETARYADIFAALGSEPRLEIMRLLFAAYPNGMTVGEIQEKLKIPNSTLSHHLEKLRIEGLVNSRKEKQFLWYSANAETMGDLLTFLSTGRTRSEFICSDRTPHTANNTSMQEGFMLERFFESILEKIFGLMSGRFYLKGFERFTQKAIIAIRIAQGEARRLGHNFVGTEQILLGLIGEGSGIASQFLTSVGVNLENTQIEVEKITGRGLGNTPIDVPFTPRAKRVLELAVEEAQQLGVNYIGTEHLLLGIFREGGGVAIKVLQNLGVDLFSLEQRLRRTLT</sequence>
<dbReference type="Gene3D" id="1.10.10.10">
    <property type="entry name" value="Winged helix-like DNA-binding domain superfamily/Winged helix DNA-binding domain"/>
    <property type="match status" value="1"/>
</dbReference>
<dbReference type="SUPFAM" id="SSF81923">
    <property type="entry name" value="Double Clp-N motif"/>
    <property type="match status" value="1"/>
</dbReference>
<reference evidence="4 5" key="1">
    <citation type="submission" date="2016-11" db="EMBL/GenBank/DDBJ databases">
        <title>Draft Genome Sequences of Nine Cyanobacterial Strains from Diverse Habitats.</title>
        <authorList>
            <person name="Zhu T."/>
            <person name="Hou S."/>
            <person name="Lu X."/>
            <person name="Hess W.R."/>
        </authorList>
    </citation>
    <scope>NUCLEOTIDE SEQUENCE [LARGE SCALE GENOMIC DNA]</scope>
    <source>
        <strain evidence="4 5">NIES-592</strain>
    </source>
</reference>
<protein>
    <submittedName>
        <fullName evidence="4">Clp protease</fullName>
    </submittedName>
</protein>
<dbReference type="InterPro" id="IPR001845">
    <property type="entry name" value="HTH_ArsR_DNA-bd_dom"/>
</dbReference>
<dbReference type="GO" id="GO:0008233">
    <property type="term" value="F:peptidase activity"/>
    <property type="evidence" value="ECO:0007669"/>
    <property type="project" value="UniProtKB-KW"/>
</dbReference>
<dbReference type="SUPFAM" id="SSF46785">
    <property type="entry name" value="Winged helix' DNA-binding domain"/>
    <property type="match status" value="1"/>
</dbReference>
<dbReference type="AlphaFoldDB" id="A0A1U7GTU3"/>
<keyword evidence="4" id="KW-0645">Protease</keyword>
<dbReference type="PANTHER" id="PTHR47016:SF5">
    <property type="entry name" value="CLP DOMAIN SUPERFAMILY PROTEIN"/>
    <property type="match status" value="1"/>
</dbReference>
<dbReference type="NCBIfam" id="NF033788">
    <property type="entry name" value="HTH_metalloreg"/>
    <property type="match status" value="1"/>
</dbReference>
<dbReference type="SMART" id="SM00418">
    <property type="entry name" value="HTH_ARSR"/>
    <property type="match status" value="1"/>
</dbReference>
<dbReference type="InterPro" id="IPR044217">
    <property type="entry name" value="CLPT1/2"/>
</dbReference>
<evidence type="ECO:0000259" key="3">
    <source>
        <dbReference type="PROSITE" id="PS51903"/>
    </source>
</evidence>
<dbReference type="Pfam" id="PF02861">
    <property type="entry name" value="Clp_N"/>
    <property type="match status" value="1"/>
</dbReference>
<evidence type="ECO:0000259" key="2">
    <source>
        <dbReference type="PROSITE" id="PS50987"/>
    </source>
</evidence>
<gene>
    <name evidence="4" type="ORF">NIES592_22260</name>
</gene>
<dbReference type="CDD" id="cd00090">
    <property type="entry name" value="HTH_ARSR"/>
    <property type="match status" value="1"/>
</dbReference>
<dbReference type="PRINTS" id="PR00778">
    <property type="entry name" value="HTHARSR"/>
</dbReference>
<dbReference type="GO" id="GO:0006508">
    <property type="term" value="P:proteolysis"/>
    <property type="evidence" value="ECO:0007669"/>
    <property type="project" value="UniProtKB-KW"/>
</dbReference>
<feature type="domain" description="HTH arsR-type" evidence="2">
    <location>
        <begin position="1"/>
        <end position="98"/>
    </location>
</feature>
<dbReference type="OrthoDB" id="571071at2"/>
<dbReference type="InterPro" id="IPR036628">
    <property type="entry name" value="Clp_N_dom_sf"/>
</dbReference>
<dbReference type="PANTHER" id="PTHR47016">
    <property type="entry name" value="ATP-DEPENDENT CLP PROTEASE ATP-BINDING SUBUNIT CLPT1, CHLOROPLASTIC"/>
    <property type="match status" value="1"/>
</dbReference>
<keyword evidence="4" id="KW-0378">Hydrolase</keyword>
<evidence type="ECO:0000313" key="4">
    <source>
        <dbReference type="EMBL" id="OKH11292.1"/>
    </source>
</evidence>
<dbReference type="InterPro" id="IPR004176">
    <property type="entry name" value="Clp_R_N"/>
</dbReference>
<name>A0A1U7GTU3_9CYAN</name>
<organism evidence="4 5">
    <name type="scientific">Fischerella major NIES-592</name>
    <dbReference type="NCBI Taxonomy" id="210994"/>
    <lineage>
        <taxon>Bacteria</taxon>
        <taxon>Bacillati</taxon>
        <taxon>Cyanobacteriota</taxon>
        <taxon>Cyanophyceae</taxon>
        <taxon>Nostocales</taxon>
        <taxon>Hapalosiphonaceae</taxon>
        <taxon>Fischerella</taxon>
    </lineage>
</organism>
<feature type="domain" description="Clp R" evidence="3">
    <location>
        <begin position="144"/>
        <end position="285"/>
    </location>
</feature>
<dbReference type="EMBL" id="MRCA01000020">
    <property type="protein sequence ID" value="OKH11292.1"/>
    <property type="molecule type" value="Genomic_DNA"/>
</dbReference>
<dbReference type="PROSITE" id="PS50987">
    <property type="entry name" value="HTH_ARSR_2"/>
    <property type="match status" value="1"/>
</dbReference>
<dbReference type="GO" id="GO:0003700">
    <property type="term" value="F:DNA-binding transcription factor activity"/>
    <property type="evidence" value="ECO:0007669"/>
    <property type="project" value="InterPro"/>
</dbReference>
<dbReference type="InterPro" id="IPR036390">
    <property type="entry name" value="WH_DNA-bd_sf"/>
</dbReference>
<dbReference type="InterPro" id="IPR036388">
    <property type="entry name" value="WH-like_DNA-bd_sf"/>
</dbReference>
<dbReference type="PROSITE" id="PS51903">
    <property type="entry name" value="CLP_R"/>
    <property type="match status" value="1"/>
</dbReference>
<keyword evidence="1" id="KW-0677">Repeat</keyword>
<evidence type="ECO:0000256" key="1">
    <source>
        <dbReference type="PROSITE-ProRule" id="PRU01251"/>
    </source>
</evidence>
<evidence type="ECO:0000313" key="5">
    <source>
        <dbReference type="Proteomes" id="UP000186391"/>
    </source>
</evidence>
<dbReference type="Gene3D" id="1.10.1780.10">
    <property type="entry name" value="Clp, N-terminal domain"/>
    <property type="match status" value="1"/>
</dbReference>
<accession>A0A1U7GTU3</accession>
<dbReference type="Pfam" id="PF12840">
    <property type="entry name" value="HTH_20"/>
    <property type="match status" value="1"/>
</dbReference>
<proteinExistence type="predicted"/>
<dbReference type="Proteomes" id="UP000186391">
    <property type="component" value="Unassembled WGS sequence"/>
</dbReference>
<keyword evidence="5" id="KW-1185">Reference proteome</keyword>
<comment type="caution">
    <text evidence="4">The sequence shown here is derived from an EMBL/GenBank/DDBJ whole genome shotgun (WGS) entry which is preliminary data.</text>
</comment>